<organism evidence="2 3">
    <name type="scientific">Trypanosoma cruzi</name>
    <dbReference type="NCBI Taxonomy" id="5693"/>
    <lineage>
        <taxon>Eukaryota</taxon>
        <taxon>Discoba</taxon>
        <taxon>Euglenozoa</taxon>
        <taxon>Kinetoplastea</taxon>
        <taxon>Metakinetoplastina</taxon>
        <taxon>Trypanosomatida</taxon>
        <taxon>Trypanosomatidae</taxon>
        <taxon>Trypanosoma</taxon>
        <taxon>Schizotrypanum</taxon>
    </lineage>
</organism>
<dbReference type="PANTHER" id="PTHR10953">
    <property type="entry name" value="UBIQUITIN-ACTIVATING ENZYME E1"/>
    <property type="match status" value="1"/>
</dbReference>
<dbReference type="PANTHER" id="PTHR10953:SF29">
    <property type="entry name" value="NEDD8-ACTIVATING ENZYME E1 REGULATORY SUBUNIT"/>
    <property type="match status" value="1"/>
</dbReference>
<dbReference type="VEuPathDB" id="TriTrypDB:TcCLB.508177.100"/>
<dbReference type="GO" id="GO:0019781">
    <property type="term" value="F:NEDD8 activating enzyme activity"/>
    <property type="evidence" value="ECO:0007669"/>
    <property type="project" value="TreeGrafter"/>
</dbReference>
<sequence>MNTEERIRYDRQVRLWGKATQQQLQQTAVRICGFTPAVAEVVKNLVLAGVCSVTVEDEAVLDDNDLKNNFLIQGHAVGERRGRAAVGRLQSLNPYVAVHLSSPTGDEGIVRNGALFSVLIVGVQSLGDAVRSICLQRNAGTDLVVLVSSLGHLTMSIFLSRKLEISYEEQVLTLLTKNVSSRPVNFQRTLLLMRMSDCPEELPFFDRLAFAMEIVVRYNLLQLAREDVEFAASFLPRRHFGTAIEATVAGGTVAQHIIREISCVKEGPGDESYTWILCDNRNGTDIQVGHTYGL</sequence>
<dbReference type="VEuPathDB" id="TriTrypDB:Tc_MARK_607"/>
<accession>A0A2V2VBR5</accession>
<dbReference type="Gene3D" id="3.40.50.720">
    <property type="entry name" value="NAD(P)-binding Rossmann-like Domain"/>
    <property type="match status" value="1"/>
</dbReference>
<dbReference type="VEuPathDB" id="TriTrypDB:TCDM_07449"/>
<dbReference type="AlphaFoldDB" id="A0A2V2VBR5"/>
<dbReference type="VEuPathDB" id="TriTrypDB:BCY84_12857"/>
<dbReference type="VEuPathDB" id="TriTrypDB:TcBrA4_0088720"/>
<dbReference type="VEuPathDB" id="TriTrypDB:TcCLB.511691.30"/>
<dbReference type="VEuPathDB" id="TriTrypDB:TCSYLVIO_001776"/>
<protein>
    <submittedName>
        <fullName evidence="2">Putative ubiquitin activating enzyme</fullName>
    </submittedName>
</protein>
<dbReference type="InterPro" id="IPR000594">
    <property type="entry name" value="ThiF_NAD_FAD-bd"/>
</dbReference>
<dbReference type="OrthoDB" id="412647at2759"/>
<dbReference type="Pfam" id="PF00899">
    <property type="entry name" value="ThiF"/>
    <property type="match status" value="1"/>
</dbReference>
<dbReference type="VEuPathDB" id="TriTrypDB:TcG_07243"/>
<dbReference type="SUPFAM" id="SSF69572">
    <property type="entry name" value="Activating enzymes of the ubiquitin-like proteins"/>
    <property type="match status" value="1"/>
</dbReference>
<dbReference type="EMBL" id="PRFA01000030">
    <property type="protein sequence ID" value="PWU93701.1"/>
    <property type="molecule type" value="Genomic_DNA"/>
</dbReference>
<proteinExistence type="predicted"/>
<dbReference type="InterPro" id="IPR045886">
    <property type="entry name" value="ThiF/MoeB/HesA"/>
</dbReference>
<gene>
    <name evidence="2" type="ORF">C4B63_30g132</name>
</gene>
<comment type="caution">
    <text evidence="2">The sequence shown here is derived from an EMBL/GenBank/DDBJ whole genome shotgun (WGS) entry which is preliminary data.</text>
</comment>
<dbReference type="Proteomes" id="UP000246121">
    <property type="component" value="Unassembled WGS sequence"/>
</dbReference>
<name>A0A2V2VBR5_TRYCR</name>
<dbReference type="VEuPathDB" id="TriTrypDB:C3747_54g110"/>
<dbReference type="InterPro" id="IPR035985">
    <property type="entry name" value="Ubiquitin-activating_enz"/>
</dbReference>
<dbReference type="VEuPathDB" id="TriTrypDB:C4B63_30g132"/>
<dbReference type="GO" id="GO:0005737">
    <property type="term" value="C:cytoplasm"/>
    <property type="evidence" value="ECO:0007669"/>
    <property type="project" value="TreeGrafter"/>
</dbReference>
<dbReference type="VEuPathDB" id="TriTrypDB:TcCL_NonESM08561"/>
<evidence type="ECO:0000259" key="1">
    <source>
        <dbReference type="Pfam" id="PF00899"/>
    </source>
</evidence>
<reference evidence="2 3" key="1">
    <citation type="journal article" date="2018" name="Microb. Genom.">
        <title>Expanding an expanded genome: long-read sequencing of Trypanosoma cruzi.</title>
        <authorList>
            <person name="Berna L."/>
            <person name="Rodriguez M."/>
            <person name="Chiribao M.L."/>
            <person name="Parodi-Talice A."/>
            <person name="Pita S."/>
            <person name="Rijo G."/>
            <person name="Alvarez-Valin F."/>
            <person name="Robello C."/>
        </authorList>
    </citation>
    <scope>NUCLEOTIDE SEQUENCE [LARGE SCALE GENOMIC DNA]</scope>
    <source>
        <strain evidence="2 3">Dm28c</strain>
    </source>
</reference>
<dbReference type="VEuPathDB" id="TriTrypDB:ECC02_009747"/>
<dbReference type="GO" id="GO:0045116">
    <property type="term" value="P:protein neddylation"/>
    <property type="evidence" value="ECO:0007669"/>
    <property type="project" value="TreeGrafter"/>
</dbReference>
<evidence type="ECO:0000313" key="2">
    <source>
        <dbReference type="EMBL" id="PWU93701.1"/>
    </source>
</evidence>
<feature type="domain" description="THIF-type NAD/FAD binding fold" evidence="1">
    <location>
        <begin position="9"/>
        <end position="99"/>
    </location>
</feature>
<evidence type="ECO:0000313" key="3">
    <source>
        <dbReference type="Proteomes" id="UP000246121"/>
    </source>
</evidence>